<evidence type="ECO:0000256" key="4">
    <source>
        <dbReference type="SAM" id="SignalP"/>
    </source>
</evidence>
<dbReference type="SUPFAM" id="SSF49785">
    <property type="entry name" value="Galactose-binding domain-like"/>
    <property type="match status" value="3"/>
</dbReference>
<dbReference type="InterPro" id="IPR006584">
    <property type="entry name" value="Cellulose-bd_IV"/>
</dbReference>
<evidence type="ECO:0000259" key="7">
    <source>
        <dbReference type="PROSITE" id="PS52005"/>
    </source>
</evidence>
<dbReference type="Pfam" id="PF00754">
    <property type="entry name" value="F5_F8_type_C"/>
    <property type="match status" value="1"/>
</dbReference>
<evidence type="ECO:0000313" key="9">
    <source>
        <dbReference type="Proteomes" id="UP000219285"/>
    </source>
</evidence>
<dbReference type="PROSITE" id="PS52005">
    <property type="entry name" value="CBM56"/>
    <property type="match status" value="1"/>
</dbReference>
<feature type="region of interest" description="Disordered" evidence="3">
    <location>
        <begin position="667"/>
        <end position="695"/>
    </location>
</feature>
<dbReference type="Pfam" id="PF22184">
    <property type="entry name" value="CBM_56"/>
    <property type="match status" value="1"/>
</dbReference>
<name>A0A6M4MC12_9ALTE</name>
<dbReference type="GO" id="GO:0030246">
    <property type="term" value="F:carbohydrate binding"/>
    <property type="evidence" value="ECO:0007669"/>
    <property type="project" value="UniProtKB-UniRule"/>
</dbReference>
<sequence>MRKITLSSRQLSKIALASALAFCSSQSHAAVGNLIWEDNFNSFNTDIWNIDEGDGCAQGLCGWGNQELQWYAQDNVYIQDIAGEPGNKGLVLEARNQATGGKAFTSGKIQSSNKLAIKYGMIEMRTKTPNVDTGLWPALWMLGTSTSSWPAKGEIDIMEMGQSAAQRADAGFPGAPLNNYVGSNLIFYADAACSDGNPSCAASTAWQTDNAHLSSSSLANRFVTYRLYWTESQIRFAIVDGGVEYEMYSQPFTISEESNEFQQPFYLLMDLAVGGTFTDAQTNGQVTAPLPAKMVVDYVRIYELDGQGEIFLGNTVPEETGTFGVFTDNTPTNNKLEPGVDADIYVWNQTSITDGTTPPYEGDNVLAWQYSPSQWFGGGFQSRQPRDLSNFADGDVHFKIKIPADVSFKVGIADTYTNENWIEFPANTTKYGLVRNGDWAEAVIPVSDLAGPLVALQSISNPFNIASVDGQIPTYAFEMALDDIVWTGGGGPVVQDSDGDGINDNDDQCPTTAGDAANNGCPASSNAIDLTDVPGTFTAQHNDSPANEGAENAFDDDTTTKYLTFHASAWLQYQTADFAYPASGYRITSANDAPERDPMSWNFQGSSDGVTWTTLDSRSNEDFSSRFQTREFSFSNTTAWQFYRINMMNNSGGMTQVAEFSILGSDNPVPVNQNSDSDGDGVADSADNCPDTPAGTQVDGNGCAISDGATGVEQVSADSIVFFVNTADWADVHYTINGQNQQNLRMNIEAGRNETRVNGLSAGDTITYWFTYLQPNGAVTDTSPQTYSVVTTSAGDADGDGVNDGVDQCANTPAGASVDESGCETLVTTSVVVEAENYSNWNDSDAGNNGGAYRNDDVDIEPTTDINSGYNVGWTASGEWLEYAVTLGAGTYQVSSRVASNTGAGGYTVALNGAEFATDNVEATGGWQSFVTHSLGQVTITEGGSQTLRINFTGADVNFNWLKFELLGN</sequence>
<dbReference type="Proteomes" id="UP000219285">
    <property type="component" value="Chromosome"/>
</dbReference>
<feature type="chain" id="PRO_5028943196" evidence="4">
    <location>
        <begin position="30"/>
        <end position="969"/>
    </location>
</feature>
<dbReference type="InterPro" id="IPR050546">
    <property type="entry name" value="Glycosyl_Hydrlase_16"/>
</dbReference>
<dbReference type="CDD" id="cd08023">
    <property type="entry name" value="GH16_laminarinase_like"/>
    <property type="match status" value="1"/>
</dbReference>
<dbReference type="RefSeq" id="WP_075608017.1">
    <property type="nucleotide sequence ID" value="NZ_CP052766.1"/>
</dbReference>
<dbReference type="Gene3D" id="2.60.120.260">
    <property type="entry name" value="Galactose-binding domain-like"/>
    <property type="match status" value="2"/>
</dbReference>
<dbReference type="InterPro" id="IPR003367">
    <property type="entry name" value="Thrombospondin_3-like_rpt"/>
</dbReference>
<dbReference type="PANTHER" id="PTHR10963:SF55">
    <property type="entry name" value="GLYCOSIDE HYDROLASE FAMILY 16 PROTEIN"/>
    <property type="match status" value="1"/>
</dbReference>
<dbReference type="Pfam" id="PF18099">
    <property type="entry name" value="CBM_35_2"/>
    <property type="match status" value="1"/>
</dbReference>
<dbReference type="InterPro" id="IPR028974">
    <property type="entry name" value="TSP_type-3_rpt"/>
</dbReference>
<feature type="domain" description="CBM6" evidence="5">
    <location>
        <begin position="831"/>
        <end position="965"/>
    </location>
</feature>
<dbReference type="InterPro" id="IPR000757">
    <property type="entry name" value="Beta-glucanase-like"/>
</dbReference>
<dbReference type="PANTHER" id="PTHR10963">
    <property type="entry name" value="GLYCOSYL HYDROLASE-RELATED"/>
    <property type="match status" value="1"/>
</dbReference>
<dbReference type="SUPFAM" id="SSF103647">
    <property type="entry name" value="TSP type-3 repeat"/>
    <property type="match status" value="1"/>
</dbReference>
<evidence type="ECO:0000259" key="5">
    <source>
        <dbReference type="PROSITE" id="PS51175"/>
    </source>
</evidence>
<dbReference type="InterPro" id="IPR041342">
    <property type="entry name" value="CBM35"/>
</dbReference>
<keyword evidence="2 4" id="KW-0732">Signal</keyword>
<reference evidence="9" key="1">
    <citation type="submission" date="2014-12" db="EMBL/GenBank/DDBJ databases">
        <title>Complete genome sequence of a multi-drug resistant Klebsiella pneumoniae.</title>
        <authorList>
            <person name="Hua X."/>
            <person name="Chen Q."/>
            <person name="Li X."/>
            <person name="Feng Y."/>
            <person name="Ruan Z."/>
            <person name="Yu Y."/>
        </authorList>
    </citation>
    <scope>NUCLEOTIDE SEQUENCE [LARGE SCALE GENOMIC DNA]</scope>
    <source>
        <strain evidence="9">5.12</strain>
    </source>
</reference>
<dbReference type="PROSITE" id="PS51762">
    <property type="entry name" value="GH16_2"/>
    <property type="match status" value="1"/>
</dbReference>
<dbReference type="OrthoDB" id="9809583at2"/>
<accession>A0A6M4MC12</accession>
<dbReference type="EMBL" id="CP052766">
    <property type="protein sequence ID" value="QJR80683.1"/>
    <property type="molecule type" value="Genomic_DNA"/>
</dbReference>
<dbReference type="CDD" id="cd04080">
    <property type="entry name" value="CBM6_cellulase-like"/>
    <property type="match status" value="1"/>
</dbReference>
<dbReference type="KEGG" id="apel:CA267_007760"/>
<evidence type="ECO:0000313" key="8">
    <source>
        <dbReference type="EMBL" id="QJR80683.1"/>
    </source>
</evidence>
<keyword evidence="9" id="KW-1185">Reference proteome</keyword>
<dbReference type="InterPro" id="IPR047569">
    <property type="entry name" value="CBM56"/>
</dbReference>
<feature type="signal peptide" evidence="4">
    <location>
        <begin position="1"/>
        <end position="29"/>
    </location>
</feature>
<dbReference type="Pfam" id="PF02412">
    <property type="entry name" value="TSP_3"/>
    <property type="match status" value="2"/>
</dbReference>
<dbReference type="GO" id="GO:0007155">
    <property type="term" value="P:cell adhesion"/>
    <property type="evidence" value="ECO:0007669"/>
    <property type="project" value="InterPro"/>
</dbReference>
<dbReference type="InterPro" id="IPR000421">
    <property type="entry name" value="FA58C"/>
</dbReference>
<evidence type="ECO:0000256" key="3">
    <source>
        <dbReference type="SAM" id="MobiDB-lite"/>
    </source>
</evidence>
<gene>
    <name evidence="8" type="ORF">CA267_007760</name>
</gene>
<dbReference type="InterPro" id="IPR013320">
    <property type="entry name" value="ConA-like_dom_sf"/>
</dbReference>
<reference evidence="8 9" key="2">
    <citation type="submission" date="2020-04" db="EMBL/GenBank/DDBJ databases">
        <title>Complete genome sequence of Alteromonas pelagimontana 5.12T.</title>
        <authorList>
            <person name="Sinha R.K."/>
            <person name="Krishnan K.P."/>
            <person name="Kurian J.P."/>
        </authorList>
    </citation>
    <scope>NUCLEOTIDE SEQUENCE [LARGE SCALE GENOMIC DNA]</scope>
    <source>
        <strain evidence="8 9">5.12</strain>
    </source>
</reference>
<evidence type="ECO:0000259" key="6">
    <source>
        <dbReference type="PROSITE" id="PS51762"/>
    </source>
</evidence>
<dbReference type="GO" id="GO:0005509">
    <property type="term" value="F:calcium ion binding"/>
    <property type="evidence" value="ECO:0007669"/>
    <property type="project" value="InterPro"/>
</dbReference>
<protein>
    <submittedName>
        <fullName evidence="8">Carbohydrate-binding protein</fullName>
    </submittedName>
</protein>
<dbReference type="InterPro" id="IPR008979">
    <property type="entry name" value="Galactose-bd-like_sf"/>
</dbReference>
<dbReference type="Gene3D" id="2.60.120.200">
    <property type="match status" value="1"/>
</dbReference>
<evidence type="ECO:0000256" key="2">
    <source>
        <dbReference type="ARBA" id="ARBA00022729"/>
    </source>
</evidence>
<dbReference type="SUPFAM" id="SSF49899">
    <property type="entry name" value="Concanavalin A-like lectins/glucanases"/>
    <property type="match status" value="1"/>
</dbReference>
<dbReference type="GO" id="GO:0004553">
    <property type="term" value="F:hydrolase activity, hydrolyzing O-glycosyl compounds"/>
    <property type="evidence" value="ECO:0007669"/>
    <property type="project" value="InterPro"/>
</dbReference>
<dbReference type="PROSITE" id="PS51175">
    <property type="entry name" value="CBM6"/>
    <property type="match status" value="1"/>
</dbReference>
<comment type="similarity">
    <text evidence="1">Belongs to the glycosyl hydrolase 16 family.</text>
</comment>
<dbReference type="GO" id="GO:0005975">
    <property type="term" value="P:carbohydrate metabolic process"/>
    <property type="evidence" value="ECO:0007669"/>
    <property type="project" value="InterPro"/>
</dbReference>
<feature type="domain" description="GH16" evidence="6">
    <location>
        <begin position="34"/>
        <end position="307"/>
    </location>
</feature>
<organism evidence="8 9">
    <name type="scientific">Alteromonas pelagimontana</name>
    <dbReference type="NCBI Taxonomy" id="1858656"/>
    <lineage>
        <taxon>Bacteria</taxon>
        <taxon>Pseudomonadati</taxon>
        <taxon>Pseudomonadota</taxon>
        <taxon>Gammaproteobacteria</taxon>
        <taxon>Alteromonadales</taxon>
        <taxon>Alteromonadaceae</taxon>
        <taxon>Alteromonas/Salinimonas group</taxon>
        <taxon>Alteromonas</taxon>
    </lineage>
</organism>
<dbReference type="SMART" id="SM00606">
    <property type="entry name" value="CBD_IV"/>
    <property type="match status" value="1"/>
</dbReference>
<dbReference type="InterPro" id="IPR005084">
    <property type="entry name" value="CBM6"/>
</dbReference>
<proteinExistence type="inferred from homology"/>
<feature type="domain" description="CBM56" evidence="7">
    <location>
        <begin position="699"/>
        <end position="789"/>
    </location>
</feature>
<dbReference type="Pfam" id="PF00722">
    <property type="entry name" value="Glyco_hydro_16"/>
    <property type="match status" value="1"/>
</dbReference>
<dbReference type="AlphaFoldDB" id="A0A6M4MC12"/>
<evidence type="ECO:0000256" key="1">
    <source>
        <dbReference type="ARBA" id="ARBA00006865"/>
    </source>
</evidence>